<keyword evidence="2" id="KW-1133">Transmembrane helix</keyword>
<proteinExistence type="predicted"/>
<protein>
    <submittedName>
        <fullName evidence="3">Uncharacterized protein</fullName>
    </submittedName>
</protein>
<keyword evidence="2" id="KW-0472">Membrane</keyword>
<dbReference type="Proteomes" id="UP001295444">
    <property type="component" value="Chromosome 12"/>
</dbReference>
<sequence length="404" mass="44722">MCENLPAHPPLILFWVSSLAAIVVPLLGTAAKITPLSPKLSRLPLHPFHDGIAQIHFYHSNSLCFCFTLLASFPKIPSFHPIGLSSSHSDFINLYWLAAVYHSLLFTATPVCAGSAALQMVKSKVSKAAATSRQTGGSNVQESDLHLYQEEYLQFLGQDTFLRNEETTDTDAPDVQATQPQEGEMESTGSAGDLISYECRIADQPPVTLEMRFASLNSHHRHLVGSSPCPTGGFSHQQPATDVEEKGSTAEGSDGTLPLEEAEKGIITLPEMDPGSMEVQMTPEAVDTPHVPTHMVMLCEALKARQAVLERSIQQDRERKNELLGNVITEVRSMSNVLSEGVRQFSASIVSLERHGQRFMEMREEKYILMRAQAAHNLGMTIDVVDDIIRKRRAQDFQRREDDE</sequence>
<keyword evidence="4" id="KW-1185">Reference proteome</keyword>
<feature type="region of interest" description="Disordered" evidence="1">
    <location>
        <begin position="229"/>
        <end position="257"/>
    </location>
</feature>
<feature type="transmembrane region" description="Helical" evidence="2">
    <location>
        <begin position="12"/>
        <end position="34"/>
    </location>
</feature>
<reference evidence="3" key="1">
    <citation type="submission" date="2022-03" db="EMBL/GenBank/DDBJ databases">
        <authorList>
            <person name="Alioto T."/>
            <person name="Alioto T."/>
            <person name="Gomez Garrido J."/>
        </authorList>
    </citation>
    <scope>NUCLEOTIDE SEQUENCE</scope>
</reference>
<accession>A0AAD1TGR3</accession>
<dbReference type="EMBL" id="OW240923">
    <property type="protein sequence ID" value="CAH2324740.1"/>
    <property type="molecule type" value="Genomic_DNA"/>
</dbReference>
<feature type="region of interest" description="Disordered" evidence="1">
    <location>
        <begin position="167"/>
        <end position="189"/>
    </location>
</feature>
<evidence type="ECO:0000256" key="1">
    <source>
        <dbReference type="SAM" id="MobiDB-lite"/>
    </source>
</evidence>
<organism evidence="3 4">
    <name type="scientific">Pelobates cultripes</name>
    <name type="common">Western spadefoot toad</name>
    <dbReference type="NCBI Taxonomy" id="61616"/>
    <lineage>
        <taxon>Eukaryota</taxon>
        <taxon>Metazoa</taxon>
        <taxon>Chordata</taxon>
        <taxon>Craniata</taxon>
        <taxon>Vertebrata</taxon>
        <taxon>Euteleostomi</taxon>
        <taxon>Amphibia</taxon>
        <taxon>Batrachia</taxon>
        <taxon>Anura</taxon>
        <taxon>Pelobatoidea</taxon>
        <taxon>Pelobatidae</taxon>
        <taxon>Pelobates</taxon>
    </lineage>
</organism>
<evidence type="ECO:0000313" key="3">
    <source>
        <dbReference type="EMBL" id="CAH2324740.1"/>
    </source>
</evidence>
<dbReference type="AlphaFoldDB" id="A0AAD1TGR3"/>
<evidence type="ECO:0000256" key="2">
    <source>
        <dbReference type="SAM" id="Phobius"/>
    </source>
</evidence>
<gene>
    <name evidence="3" type="ORF">PECUL_23A028416</name>
</gene>
<keyword evidence="2" id="KW-0812">Transmembrane</keyword>
<evidence type="ECO:0000313" key="4">
    <source>
        <dbReference type="Proteomes" id="UP001295444"/>
    </source>
</evidence>
<name>A0AAD1TGR3_PELCU</name>